<reference evidence="2 3" key="2">
    <citation type="submission" date="2018-11" db="EMBL/GenBank/DDBJ databases">
        <authorList>
            <consortium name="Pathogen Informatics"/>
        </authorList>
    </citation>
    <scope>NUCLEOTIDE SEQUENCE [LARGE SCALE GENOMIC DNA]</scope>
</reference>
<dbReference type="Proteomes" id="UP000271098">
    <property type="component" value="Unassembled WGS sequence"/>
</dbReference>
<dbReference type="AlphaFoldDB" id="A0A183EVI4"/>
<dbReference type="EMBL" id="UYRT01103245">
    <property type="protein sequence ID" value="VDN43582.1"/>
    <property type="molecule type" value="Genomic_DNA"/>
</dbReference>
<dbReference type="GO" id="GO:0003676">
    <property type="term" value="F:nucleic acid binding"/>
    <property type="evidence" value="ECO:0007669"/>
    <property type="project" value="InterPro"/>
</dbReference>
<organism evidence="4">
    <name type="scientific">Gongylonema pulchrum</name>
    <dbReference type="NCBI Taxonomy" id="637853"/>
    <lineage>
        <taxon>Eukaryota</taxon>
        <taxon>Metazoa</taxon>
        <taxon>Ecdysozoa</taxon>
        <taxon>Nematoda</taxon>
        <taxon>Chromadorea</taxon>
        <taxon>Rhabditida</taxon>
        <taxon>Spirurina</taxon>
        <taxon>Spiruromorpha</taxon>
        <taxon>Spiruroidea</taxon>
        <taxon>Gongylonematidae</taxon>
        <taxon>Gongylonema</taxon>
    </lineage>
</organism>
<dbReference type="SUPFAM" id="SSF53098">
    <property type="entry name" value="Ribonuclease H-like"/>
    <property type="match status" value="1"/>
</dbReference>
<dbReference type="Pfam" id="PF02171">
    <property type="entry name" value="Piwi"/>
    <property type="match status" value="1"/>
</dbReference>
<proteinExistence type="predicted"/>
<evidence type="ECO:0000259" key="1">
    <source>
        <dbReference type="Pfam" id="PF02171"/>
    </source>
</evidence>
<keyword evidence="3" id="KW-1185">Reference proteome</keyword>
<reference evidence="4" key="1">
    <citation type="submission" date="2016-06" db="UniProtKB">
        <authorList>
            <consortium name="WormBaseParasite"/>
        </authorList>
    </citation>
    <scope>IDENTIFICATION</scope>
</reference>
<dbReference type="OrthoDB" id="5868801at2759"/>
<evidence type="ECO:0000313" key="4">
    <source>
        <dbReference type="WBParaSite" id="GPUH_0002500501-mRNA-1"/>
    </source>
</evidence>
<accession>A0A183EVI4</accession>
<name>A0A183EVI4_9BILA</name>
<dbReference type="InterPro" id="IPR036397">
    <property type="entry name" value="RNaseH_sf"/>
</dbReference>
<protein>
    <submittedName>
        <fullName evidence="4">Piwi domain-containing protein</fullName>
    </submittedName>
</protein>
<sequence>MMRWLRPGRLFIGLSISHFGTETTVKARGSSQQRPSVIGFAANIGSADIEFMGDFGFHDPGRTDMTALVAKFVSRAVERYSDAKLQYPSQIVDYEVPLIRHALEKSRCGKTPLTLIVVNRAHHIRLIPREVRHF</sequence>
<dbReference type="Gene3D" id="3.30.420.10">
    <property type="entry name" value="Ribonuclease H-like superfamily/Ribonuclease H"/>
    <property type="match status" value="1"/>
</dbReference>
<evidence type="ECO:0000313" key="2">
    <source>
        <dbReference type="EMBL" id="VDN43582.1"/>
    </source>
</evidence>
<dbReference type="WBParaSite" id="GPUH_0002500501-mRNA-1">
    <property type="protein sequence ID" value="GPUH_0002500501-mRNA-1"/>
    <property type="gene ID" value="GPUH_0002500501"/>
</dbReference>
<gene>
    <name evidence="2" type="ORF">GPUH_LOCUS24976</name>
</gene>
<evidence type="ECO:0000313" key="3">
    <source>
        <dbReference type="Proteomes" id="UP000271098"/>
    </source>
</evidence>
<feature type="domain" description="Piwi" evidence="1">
    <location>
        <begin position="9"/>
        <end position="128"/>
    </location>
</feature>
<dbReference type="InterPro" id="IPR012337">
    <property type="entry name" value="RNaseH-like_sf"/>
</dbReference>
<dbReference type="InterPro" id="IPR003165">
    <property type="entry name" value="Piwi"/>
</dbReference>